<sequence length="146" mass="15148">MTLRSAGTSGASIVEQWVQHVLCRAPAATMADHPHHAMPGMPAMPETMAMGTEQSGTTSFGMLSAHLLAAVLCGLWLAFGERAAFQCLRACAGWVVAPLRLPGALPTPSTPAAVRVDFLYAVGRPSQLLLADAITSRGPPTGTAVL</sequence>
<gene>
    <name evidence="1" type="ORF">OG835_18415</name>
</gene>
<evidence type="ECO:0000313" key="2">
    <source>
        <dbReference type="Proteomes" id="UP001348369"/>
    </source>
</evidence>
<name>A0ACD4ZLA8_9ACTN</name>
<evidence type="ECO:0000313" key="1">
    <source>
        <dbReference type="EMBL" id="WSB98801.1"/>
    </source>
</evidence>
<protein>
    <submittedName>
        <fullName evidence="1">Uncharacterized protein</fullName>
    </submittedName>
</protein>
<keyword evidence="2" id="KW-1185">Reference proteome</keyword>
<reference evidence="1" key="1">
    <citation type="submission" date="2022-10" db="EMBL/GenBank/DDBJ databases">
        <title>The complete genomes of actinobacterial strains from the NBC collection.</title>
        <authorList>
            <person name="Joergensen T.S."/>
            <person name="Alvarez Arevalo M."/>
            <person name="Sterndorff E.B."/>
            <person name="Faurdal D."/>
            <person name="Vuksanovic O."/>
            <person name="Mourched A.-S."/>
            <person name="Charusanti P."/>
            <person name="Shaw S."/>
            <person name="Blin K."/>
            <person name="Weber T."/>
        </authorList>
    </citation>
    <scope>NUCLEOTIDE SEQUENCE</scope>
    <source>
        <strain evidence="1">NBC 01771</strain>
    </source>
</reference>
<proteinExistence type="predicted"/>
<dbReference type="Proteomes" id="UP001348369">
    <property type="component" value="Chromosome"/>
</dbReference>
<dbReference type="EMBL" id="CP109109">
    <property type="protein sequence ID" value="WSB98801.1"/>
    <property type="molecule type" value="Genomic_DNA"/>
</dbReference>
<accession>A0ACD4ZLA8</accession>
<organism evidence="1 2">
    <name type="scientific">Streptomyces scopuliridis</name>
    <dbReference type="NCBI Taxonomy" id="452529"/>
    <lineage>
        <taxon>Bacteria</taxon>
        <taxon>Bacillati</taxon>
        <taxon>Actinomycetota</taxon>
        <taxon>Actinomycetes</taxon>
        <taxon>Kitasatosporales</taxon>
        <taxon>Streptomycetaceae</taxon>
        <taxon>Streptomyces</taxon>
    </lineage>
</organism>